<keyword evidence="3" id="KW-0949">S-adenosyl-L-methionine</keyword>
<organism evidence="5 6">
    <name type="scientific">Geomonas limicola</name>
    <dbReference type="NCBI Taxonomy" id="2740186"/>
    <lineage>
        <taxon>Bacteria</taxon>
        <taxon>Pseudomonadati</taxon>
        <taxon>Thermodesulfobacteriota</taxon>
        <taxon>Desulfuromonadia</taxon>
        <taxon>Geobacterales</taxon>
        <taxon>Geobacteraceae</taxon>
        <taxon>Geomonas</taxon>
    </lineage>
</organism>
<keyword evidence="6" id="KW-1185">Reference proteome</keyword>
<dbReference type="GO" id="GO:0008168">
    <property type="term" value="F:methyltransferase activity"/>
    <property type="evidence" value="ECO:0007669"/>
    <property type="project" value="UniProtKB-KW"/>
</dbReference>
<dbReference type="GO" id="GO:0032259">
    <property type="term" value="P:methylation"/>
    <property type="evidence" value="ECO:0007669"/>
    <property type="project" value="UniProtKB-KW"/>
</dbReference>
<dbReference type="RefSeq" id="WP_183363283.1">
    <property type="nucleotide sequence ID" value="NZ_BLXZ01000011.1"/>
</dbReference>
<accession>A0A6V8NFY5</accession>
<dbReference type="InterPro" id="IPR029063">
    <property type="entry name" value="SAM-dependent_MTases_sf"/>
</dbReference>
<evidence type="ECO:0000256" key="1">
    <source>
        <dbReference type="ARBA" id="ARBA00022603"/>
    </source>
</evidence>
<dbReference type="CDD" id="cd02440">
    <property type="entry name" value="AdoMet_MTases"/>
    <property type="match status" value="1"/>
</dbReference>
<evidence type="ECO:0000256" key="3">
    <source>
        <dbReference type="ARBA" id="ARBA00022691"/>
    </source>
</evidence>
<dbReference type="SUPFAM" id="SSF53335">
    <property type="entry name" value="S-adenosyl-L-methionine-dependent methyltransferases"/>
    <property type="match status" value="1"/>
</dbReference>
<proteinExistence type="predicted"/>
<gene>
    <name evidence="5" type="ORF">GMLC_42530</name>
</gene>
<dbReference type="InterPro" id="IPR041698">
    <property type="entry name" value="Methyltransf_25"/>
</dbReference>
<dbReference type="Pfam" id="PF13649">
    <property type="entry name" value="Methyltransf_25"/>
    <property type="match status" value="1"/>
</dbReference>
<dbReference type="AlphaFoldDB" id="A0A6V8NFY5"/>
<dbReference type="EMBL" id="BLXZ01000011">
    <property type="protein sequence ID" value="GFO70674.1"/>
    <property type="molecule type" value="Genomic_DNA"/>
</dbReference>
<protein>
    <submittedName>
        <fullName evidence="5">SAM-dependent methyltransferase</fullName>
    </submittedName>
</protein>
<comment type="caution">
    <text evidence="5">The sequence shown here is derived from an EMBL/GenBank/DDBJ whole genome shotgun (WGS) entry which is preliminary data.</text>
</comment>
<reference evidence="6" key="1">
    <citation type="submission" date="2020-06" db="EMBL/GenBank/DDBJ databases">
        <title>Draft genomic sequecing of Geomonas sp. Red745.</title>
        <authorList>
            <person name="Itoh H."/>
            <person name="Xu Z.X."/>
            <person name="Ushijima N."/>
            <person name="Masuda Y."/>
            <person name="Shiratori Y."/>
            <person name="Senoo K."/>
        </authorList>
    </citation>
    <scope>NUCLEOTIDE SEQUENCE [LARGE SCALE GENOMIC DNA]</scope>
    <source>
        <strain evidence="6">Red745</strain>
    </source>
</reference>
<evidence type="ECO:0000313" key="6">
    <source>
        <dbReference type="Proteomes" id="UP000587586"/>
    </source>
</evidence>
<dbReference type="PANTHER" id="PTHR43464:SF19">
    <property type="entry name" value="UBIQUINONE BIOSYNTHESIS O-METHYLTRANSFERASE, MITOCHONDRIAL"/>
    <property type="match status" value="1"/>
</dbReference>
<keyword evidence="1 5" id="KW-0489">Methyltransferase</keyword>
<name>A0A6V8NFY5_9BACT</name>
<evidence type="ECO:0000313" key="5">
    <source>
        <dbReference type="EMBL" id="GFO70674.1"/>
    </source>
</evidence>
<evidence type="ECO:0000259" key="4">
    <source>
        <dbReference type="Pfam" id="PF13649"/>
    </source>
</evidence>
<feature type="domain" description="Methyltransferase" evidence="4">
    <location>
        <begin position="44"/>
        <end position="129"/>
    </location>
</feature>
<dbReference type="PANTHER" id="PTHR43464">
    <property type="entry name" value="METHYLTRANSFERASE"/>
    <property type="match status" value="1"/>
</dbReference>
<dbReference type="Gene3D" id="3.40.50.150">
    <property type="entry name" value="Vaccinia Virus protein VP39"/>
    <property type="match status" value="1"/>
</dbReference>
<keyword evidence="2 5" id="KW-0808">Transferase</keyword>
<evidence type="ECO:0000256" key="2">
    <source>
        <dbReference type="ARBA" id="ARBA00022679"/>
    </source>
</evidence>
<sequence length="190" mass="21255">MEEDRIKWDERYTGESYFFSFEPSKFLARCFPVVSPLLPGPRAMDLACGEGRNAIYLARHGFEVTAVDISPRGLERGAHRAAEVGVSVDFVEADLEEYRFDDCYDVILNFNFLLRPLIPMMVEALNPGGVIVMETILDIPSLEPGHTKSFLLQPGELLQLFEAFGGTVHLFEEEAKGPTPVARIIFQKAG</sequence>
<dbReference type="Proteomes" id="UP000587586">
    <property type="component" value="Unassembled WGS sequence"/>
</dbReference>